<dbReference type="InterPro" id="IPR017853">
    <property type="entry name" value="GH"/>
</dbReference>
<dbReference type="AlphaFoldDB" id="A0A6A6DE30"/>
<dbReference type="Gene3D" id="3.20.20.80">
    <property type="entry name" value="Glycosidases"/>
    <property type="match status" value="2"/>
</dbReference>
<feature type="domain" description="Glycosyl hydrolase family 13 catalytic" evidence="4">
    <location>
        <begin position="80"/>
        <end position="449"/>
    </location>
</feature>
<evidence type="ECO:0000259" key="4">
    <source>
        <dbReference type="SMART" id="SM00642"/>
    </source>
</evidence>
<dbReference type="GO" id="GO:0004575">
    <property type="term" value="F:sucrose alpha-glucosidase activity"/>
    <property type="evidence" value="ECO:0007669"/>
    <property type="project" value="TreeGrafter"/>
</dbReference>
<name>A0A6A6DE30_9PEZI</name>
<dbReference type="InterPro" id="IPR006047">
    <property type="entry name" value="GH13_cat_dom"/>
</dbReference>
<dbReference type="GO" id="GO:0004574">
    <property type="term" value="F:oligo-1,6-glucosidase activity"/>
    <property type="evidence" value="ECO:0007669"/>
    <property type="project" value="TreeGrafter"/>
</dbReference>
<dbReference type="PANTHER" id="PTHR10357:SF232">
    <property type="entry name" value="GLYCOSYL HYDROLASE FAMILY 13 CATALYTIC DOMAIN-CONTAINING PROTEIN"/>
    <property type="match status" value="1"/>
</dbReference>
<keyword evidence="5" id="KW-0378">Hydrolase</keyword>
<dbReference type="SUPFAM" id="SSF51445">
    <property type="entry name" value="(Trans)glycosidases"/>
    <property type="match status" value="1"/>
</dbReference>
<sequence>MISSAYPSTQSTQQHSRSTTSRKKENALPVGSAVCYVCGQHLPVNPLSSHSPREVENMKLQGIHGEAAAESWCKAAVIYQIFVPSFKVTNNDGYGYLRGVIEKLDYLVNLRTNVIWLSPIFEFPIYDISNHYKVNPIYGTVDEFHKLLETAHGEGLKVILDVALNHTSAEHAWFKKSIAAHKGEDNGMNDFYIWGDPILEGQGKQRPSSNWAGAFGGSMWKWVPQIAKYYLHVFGDKQPELGQRGRPTRAVECGSFRLDTIKGVSKVLGWPDTESLGEISCDITPEIGTGFISREESKRELDLILHFEHVELDCVDGGKWVLRDWKLPELKAVVTKWQTRMAQTEGWDTIWMEKHDQPRGLTRACNTTRTFREVSAELLAKWLFSLQGTVIIYQGQELGTTNPEKFSEDMFRDIETVVFWHANDGDDEHGNEQKNEMWNRNHRTKGSFTGRSVWPWIPPHPYLEYFSAKTQSEKAGSVSNFYRKMIQLRQEHPALIYGEYGVIDPDHPCPFAYTRSWRSELYLITLNFGNRFIDWELPAVESQMWSVVMLNHLSEVVPRIKLRGVVHLRPYKGTL</sequence>
<comment type="similarity">
    <text evidence="1">Belongs to the glycosyl hydrolase 13 family.</text>
</comment>
<dbReference type="GO" id="GO:0000025">
    <property type="term" value="P:maltose catabolic process"/>
    <property type="evidence" value="ECO:0007669"/>
    <property type="project" value="TreeGrafter"/>
</dbReference>
<dbReference type="PANTHER" id="PTHR10357">
    <property type="entry name" value="ALPHA-AMYLASE FAMILY MEMBER"/>
    <property type="match status" value="1"/>
</dbReference>
<dbReference type="Proteomes" id="UP000800200">
    <property type="component" value="Unassembled WGS sequence"/>
</dbReference>
<evidence type="ECO:0000256" key="2">
    <source>
        <dbReference type="ARBA" id="ARBA00026248"/>
    </source>
</evidence>
<feature type="compositionally biased region" description="Low complexity" evidence="3">
    <location>
        <begin position="8"/>
        <end position="19"/>
    </location>
</feature>
<dbReference type="Pfam" id="PF00128">
    <property type="entry name" value="Alpha-amylase"/>
    <property type="match status" value="2"/>
</dbReference>
<reference evidence="5" key="1">
    <citation type="journal article" date="2020" name="Stud. Mycol.">
        <title>101 Dothideomycetes genomes: a test case for predicting lifestyles and emergence of pathogens.</title>
        <authorList>
            <person name="Haridas S."/>
            <person name="Albert R."/>
            <person name="Binder M."/>
            <person name="Bloem J."/>
            <person name="Labutti K."/>
            <person name="Salamov A."/>
            <person name="Andreopoulos B."/>
            <person name="Baker S."/>
            <person name="Barry K."/>
            <person name="Bills G."/>
            <person name="Bluhm B."/>
            <person name="Cannon C."/>
            <person name="Castanera R."/>
            <person name="Culley D."/>
            <person name="Daum C."/>
            <person name="Ezra D."/>
            <person name="Gonzalez J."/>
            <person name="Henrissat B."/>
            <person name="Kuo A."/>
            <person name="Liang C."/>
            <person name="Lipzen A."/>
            <person name="Lutzoni F."/>
            <person name="Magnuson J."/>
            <person name="Mondo S."/>
            <person name="Nolan M."/>
            <person name="Ohm R."/>
            <person name="Pangilinan J."/>
            <person name="Park H.-J."/>
            <person name="Ramirez L."/>
            <person name="Alfaro M."/>
            <person name="Sun H."/>
            <person name="Tritt A."/>
            <person name="Yoshinaga Y."/>
            <person name="Zwiers L.-H."/>
            <person name="Turgeon B."/>
            <person name="Goodwin S."/>
            <person name="Spatafora J."/>
            <person name="Crous P."/>
            <person name="Grigoriev I."/>
        </authorList>
    </citation>
    <scope>NUCLEOTIDE SEQUENCE</scope>
    <source>
        <strain evidence="5">CBS 207.26</strain>
    </source>
</reference>
<dbReference type="OrthoDB" id="1740265at2759"/>
<accession>A0A6A6DE30</accession>
<evidence type="ECO:0000313" key="5">
    <source>
        <dbReference type="EMBL" id="KAF2175856.1"/>
    </source>
</evidence>
<evidence type="ECO:0000256" key="3">
    <source>
        <dbReference type="SAM" id="MobiDB-lite"/>
    </source>
</evidence>
<dbReference type="GO" id="GO:0004556">
    <property type="term" value="F:alpha-amylase activity"/>
    <property type="evidence" value="ECO:0007669"/>
    <property type="project" value="TreeGrafter"/>
</dbReference>
<feature type="region of interest" description="Disordered" evidence="3">
    <location>
        <begin position="1"/>
        <end position="26"/>
    </location>
</feature>
<protein>
    <submittedName>
        <fullName evidence="5">Glycoside hydrolase family 13 protein</fullName>
    </submittedName>
</protein>
<dbReference type="Gene3D" id="3.90.400.10">
    <property type="entry name" value="Oligo-1,6-glucosidase, Domain 2"/>
    <property type="match status" value="1"/>
</dbReference>
<keyword evidence="2" id="KW-0462">Maltose metabolism</keyword>
<dbReference type="SUPFAM" id="SSF51011">
    <property type="entry name" value="Glycosyl hydrolase domain"/>
    <property type="match status" value="1"/>
</dbReference>
<dbReference type="SMART" id="SM00642">
    <property type="entry name" value="Aamy"/>
    <property type="match status" value="1"/>
</dbReference>
<organism evidence="5 6">
    <name type="scientific">Zopfia rhizophila CBS 207.26</name>
    <dbReference type="NCBI Taxonomy" id="1314779"/>
    <lineage>
        <taxon>Eukaryota</taxon>
        <taxon>Fungi</taxon>
        <taxon>Dikarya</taxon>
        <taxon>Ascomycota</taxon>
        <taxon>Pezizomycotina</taxon>
        <taxon>Dothideomycetes</taxon>
        <taxon>Dothideomycetes incertae sedis</taxon>
        <taxon>Zopfiaceae</taxon>
        <taxon>Zopfia</taxon>
    </lineage>
</organism>
<dbReference type="InterPro" id="IPR013780">
    <property type="entry name" value="Glyco_hydro_b"/>
</dbReference>
<dbReference type="EMBL" id="ML994722">
    <property type="protein sequence ID" value="KAF2175856.1"/>
    <property type="molecule type" value="Genomic_DNA"/>
</dbReference>
<dbReference type="GO" id="GO:0005987">
    <property type="term" value="P:sucrose catabolic process"/>
    <property type="evidence" value="ECO:0007669"/>
    <property type="project" value="TreeGrafter"/>
</dbReference>
<gene>
    <name evidence="5" type="ORF">K469DRAFT_743156</name>
</gene>
<dbReference type="InterPro" id="IPR045857">
    <property type="entry name" value="O16G_dom_2"/>
</dbReference>
<keyword evidence="6" id="KW-1185">Reference proteome</keyword>
<evidence type="ECO:0000256" key="1">
    <source>
        <dbReference type="ARBA" id="ARBA00008061"/>
    </source>
</evidence>
<proteinExistence type="inferred from homology"/>
<dbReference type="GO" id="GO:0033934">
    <property type="term" value="F:glucan 1,4-alpha-maltotriohydrolase activity"/>
    <property type="evidence" value="ECO:0007669"/>
    <property type="project" value="TreeGrafter"/>
</dbReference>
<evidence type="ECO:0000313" key="6">
    <source>
        <dbReference type="Proteomes" id="UP000800200"/>
    </source>
</evidence>
<dbReference type="Gene3D" id="2.60.40.1180">
    <property type="entry name" value="Golgi alpha-mannosidase II"/>
    <property type="match status" value="1"/>
</dbReference>